<comment type="caution">
    <text evidence="7">The sequence shown here is derived from an EMBL/GenBank/DDBJ whole genome shotgun (WGS) entry which is preliminary data.</text>
</comment>
<gene>
    <name evidence="7" type="ORF">M6B38_197315</name>
</gene>
<keyword evidence="3" id="KW-0862">Zinc</keyword>
<keyword evidence="1" id="KW-0479">Metal-binding</keyword>
<dbReference type="GO" id="GO:0008270">
    <property type="term" value="F:zinc ion binding"/>
    <property type="evidence" value="ECO:0007669"/>
    <property type="project" value="UniProtKB-KW"/>
</dbReference>
<dbReference type="InterPro" id="IPR006564">
    <property type="entry name" value="Znf_PMZ"/>
</dbReference>
<dbReference type="PROSITE" id="PS50966">
    <property type="entry name" value="ZF_SWIM"/>
    <property type="match status" value="1"/>
</dbReference>
<dbReference type="SMART" id="SM00575">
    <property type="entry name" value="ZnF_PMZ"/>
    <property type="match status" value="1"/>
</dbReference>
<proteinExistence type="predicted"/>
<name>A0AAX6EC63_IRIPA</name>
<dbReference type="Proteomes" id="UP001140949">
    <property type="component" value="Unassembled WGS sequence"/>
</dbReference>
<dbReference type="Pfam" id="PF03108">
    <property type="entry name" value="DBD_Tnp_Mut"/>
    <property type="match status" value="1"/>
</dbReference>
<dbReference type="PANTHER" id="PTHR31973:SF187">
    <property type="entry name" value="MUTATOR TRANSPOSASE MUDRA PROTEIN"/>
    <property type="match status" value="1"/>
</dbReference>
<evidence type="ECO:0000259" key="6">
    <source>
        <dbReference type="PROSITE" id="PS50966"/>
    </source>
</evidence>
<dbReference type="Pfam" id="PF04434">
    <property type="entry name" value="SWIM"/>
    <property type="match status" value="1"/>
</dbReference>
<evidence type="ECO:0000256" key="4">
    <source>
        <dbReference type="PROSITE-ProRule" id="PRU00325"/>
    </source>
</evidence>
<dbReference type="InterPro" id="IPR018289">
    <property type="entry name" value="MULE_transposase_dom"/>
</dbReference>
<protein>
    <recommendedName>
        <fullName evidence="6">SWIM-type domain-containing protein</fullName>
    </recommendedName>
</protein>
<organism evidence="7 8">
    <name type="scientific">Iris pallida</name>
    <name type="common">Sweet iris</name>
    <dbReference type="NCBI Taxonomy" id="29817"/>
    <lineage>
        <taxon>Eukaryota</taxon>
        <taxon>Viridiplantae</taxon>
        <taxon>Streptophyta</taxon>
        <taxon>Embryophyta</taxon>
        <taxon>Tracheophyta</taxon>
        <taxon>Spermatophyta</taxon>
        <taxon>Magnoliopsida</taxon>
        <taxon>Liliopsida</taxon>
        <taxon>Asparagales</taxon>
        <taxon>Iridaceae</taxon>
        <taxon>Iridoideae</taxon>
        <taxon>Irideae</taxon>
        <taxon>Iris</taxon>
    </lineage>
</organism>
<dbReference type="InterPro" id="IPR007527">
    <property type="entry name" value="Znf_SWIM"/>
</dbReference>
<reference evidence="7" key="2">
    <citation type="submission" date="2023-04" db="EMBL/GenBank/DDBJ databases">
        <authorList>
            <person name="Bruccoleri R.E."/>
            <person name="Oakeley E.J."/>
            <person name="Faust A.-M."/>
            <person name="Dessus-Babus S."/>
            <person name="Altorfer M."/>
            <person name="Burckhardt D."/>
            <person name="Oertli M."/>
            <person name="Naumann U."/>
            <person name="Petersen F."/>
            <person name="Wong J."/>
        </authorList>
    </citation>
    <scope>NUCLEOTIDE SEQUENCE</scope>
    <source>
        <strain evidence="7">GSM-AAB239-AS_SAM_17_03QT</strain>
        <tissue evidence="7">Leaf</tissue>
    </source>
</reference>
<keyword evidence="8" id="KW-1185">Reference proteome</keyword>
<evidence type="ECO:0000313" key="8">
    <source>
        <dbReference type="Proteomes" id="UP001140949"/>
    </source>
</evidence>
<accession>A0AAX6EC63</accession>
<evidence type="ECO:0000256" key="5">
    <source>
        <dbReference type="SAM" id="MobiDB-lite"/>
    </source>
</evidence>
<evidence type="ECO:0000256" key="1">
    <source>
        <dbReference type="ARBA" id="ARBA00022723"/>
    </source>
</evidence>
<sequence>MDRSVRIICSHGGNLNGLDYEGGESQIFSAHESITFENLRNLIIQRCSIHYEFILKSVSNGRCFLIDSDEACNYIFEINSQSRYVNIFVIQIATNFDNRNSQYFAGGSSSQQFVPSFQQNQSSDESDADNDDEDDGNSDDLVENMEYDLDDNIDNASTRELFIGQEFSSRSEFRSFVSNVAIERNFSCSASSMNNSRGIIYTCDQPNCSWRVYARSIGNGNIVKISTLESRHSCFSALTIGRHRLASAAWIKSRIIDIIRDNQSYSAAQIVKDIYREHRVHVTYSKAWRAREMSLAEINGSYVEAYGSLEEYGFRILETNPGSTFFLKTAENNSFQRVYICFKACIDGFLRGCLPVISTDATFLSSKYQGILFIACAHDPNYQLYPIAYAVAEGENNDSWAWFLNAVRISFESSSIDWNLISFISDKQKGLINAMRAIFPESPHFFCIQHFKQNMKQVAREKTFQNLLDSLARSYNPTDAEHLFDIIKVENMRLYDWLIGVNDENRRFEHWITAYAPCPRLDINTSNLAECFNNWIKKLRDKPITTLLDGIRAKIITLHDKNRNAAANIETNFCPRMLKTMARISNERNYLEILAIDGNTYELVDRATSRTYVVRFDDLSCTCGRWYHTNIPCIHVCFVCRYNNYNIEGLYDTRFSTANLRSVYEARMEPIPVPYQIQAPLVRGEIGVPTVRRKAGRPKKNRIKSREESTRDLRCSTCLAMGHNRRSCTSQPREPRE</sequence>
<keyword evidence="2 4" id="KW-0863">Zinc-finger</keyword>
<feature type="domain" description="SWIM-type" evidence="6">
    <location>
        <begin position="612"/>
        <end position="644"/>
    </location>
</feature>
<reference evidence="7" key="1">
    <citation type="journal article" date="2023" name="GigaByte">
        <title>Genome assembly of the bearded iris, Iris pallida Lam.</title>
        <authorList>
            <person name="Bruccoleri R.E."/>
            <person name="Oakeley E.J."/>
            <person name="Faust A.M.E."/>
            <person name="Altorfer M."/>
            <person name="Dessus-Babus S."/>
            <person name="Burckhardt D."/>
            <person name="Oertli M."/>
            <person name="Naumann U."/>
            <person name="Petersen F."/>
            <person name="Wong J."/>
        </authorList>
    </citation>
    <scope>NUCLEOTIDE SEQUENCE</scope>
    <source>
        <strain evidence="7">GSM-AAB239-AS_SAM_17_03QT</strain>
    </source>
</reference>
<feature type="compositionally biased region" description="Acidic residues" evidence="5">
    <location>
        <begin position="124"/>
        <end position="142"/>
    </location>
</feature>
<feature type="compositionally biased region" description="Low complexity" evidence="5">
    <location>
        <begin position="112"/>
        <end position="123"/>
    </location>
</feature>
<dbReference type="InterPro" id="IPR004332">
    <property type="entry name" value="Transposase_MuDR"/>
</dbReference>
<dbReference type="Pfam" id="PF10551">
    <property type="entry name" value="MULE"/>
    <property type="match status" value="1"/>
</dbReference>
<evidence type="ECO:0000256" key="3">
    <source>
        <dbReference type="ARBA" id="ARBA00022833"/>
    </source>
</evidence>
<evidence type="ECO:0000256" key="2">
    <source>
        <dbReference type="ARBA" id="ARBA00022771"/>
    </source>
</evidence>
<dbReference type="AlphaFoldDB" id="A0AAX6EC63"/>
<evidence type="ECO:0000313" key="7">
    <source>
        <dbReference type="EMBL" id="KAJ6801541.1"/>
    </source>
</evidence>
<dbReference type="PANTHER" id="PTHR31973">
    <property type="entry name" value="POLYPROTEIN, PUTATIVE-RELATED"/>
    <property type="match status" value="1"/>
</dbReference>
<feature type="region of interest" description="Disordered" evidence="5">
    <location>
        <begin position="112"/>
        <end position="142"/>
    </location>
</feature>
<dbReference type="EMBL" id="JANAVB010037837">
    <property type="protein sequence ID" value="KAJ6801541.1"/>
    <property type="molecule type" value="Genomic_DNA"/>
</dbReference>